<name>A0A1V6WFF8_PENNA</name>
<dbReference type="AlphaFoldDB" id="A0A1V6WFF8"/>
<dbReference type="EMBL" id="MOOB01000280">
    <property type="protein sequence ID" value="OQE61612.1"/>
    <property type="molecule type" value="Genomic_DNA"/>
</dbReference>
<feature type="non-terminal residue" evidence="1">
    <location>
        <position position="1"/>
    </location>
</feature>
<sequence length="39" mass="4188">WHHLCPKVVETNVGMTVAHEAPDPFSGRAWDSPGSKSGV</sequence>
<dbReference type="Proteomes" id="UP000191691">
    <property type="component" value="Unassembled WGS sequence"/>
</dbReference>
<evidence type="ECO:0000313" key="1">
    <source>
        <dbReference type="EMBL" id="OQE61612.1"/>
    </source>
</evidence>
<gene>
    <name evidence="1" type="ORF">PENNAL_c0280G07845</name>
</gene>
<protein>
    <submittedName>
        <fullName evidence="1">Uncharacterized protein</fullName>
    </submittedName>
</protein>
<reference evidence="2" key="1">
    <citation type="journal article" date="2017" name="Nat. Microbiol.">
        <title>Global analysis of biosynthetic gene clusters reveals vast potential of secondary metabolite production in Penicillium species.</title>
        <authorList>
            <person name="Nielsen J.C."/>
            <person name="Grijseels S."/>
            <person name="Prigent S."/>
            <person name="Ji B."/>
            <person name="Dainat J."/>
            <person name="Nielsen K.F."/>
            <person name="Frisvad J.C."/>
            <person name="Workman M."/>
            <person name="Nielsen J."/>
        </authorList>
    </citation>
    <scope>NUCLEOTIDE SEQUENCE [LARGE SCALE GENOMIC DNA]</scope>
    <source>
        <strain evidence="2">IBT 13039</strain>
    </source>
</reference>
<organism evidence="1 2">
    <name type="scientific">Penicillium nalgiovense</name>
    <dbReference type="NCBI Taxonomy" id="60175"/>
    <lineage>
        <taxon>Eukaryota</taxon>
        <taxon>Fungi</taxon>
        <taxon>Dikarya</taxon>
        <taxon>Ascomycota</taxon>
        <taxon>Pezizomycotina</taxon>
        <taxon>Eurotiomycetes</taxon>
        <taxon>Eurotiomycetidae</taxon>
        <taxon>Eurotiales</taxon>
        <taxon>Aspergillaceae</taxon>
        <taxon>Penicillium</taxon>
    </lineage>
</organism>
<keyword evidence="2" id="KW-1185">Reference proteome</keyword>
<accession>A0A1V6WFF8</accession>
<evidence type="ECO:0000313" key="2">
    <source>
        <dbReference type="Proteomes" id="UP000191691"/>
    </source>
</evidence>
<comment type="caution">
    <text evidence="1">The sequence shown here is derived from an EMBL/GenBank/DDBJ whole genome shotgun (WGS) entry which is preliminary data.</text>
</comment>
<proteinExistence type="predicted"/>